<reference evidence="9 10" key="1">
    <citation type="submission" date="2020-10" db="EMBL/GenBank/DDBJ databases">
        <title>The Coptis chinensis genome and diversification of protoberbering-type alkaloids.</title>
        <authorList>
            <person name="Wang B."/>
            <person name="Shu S."/>
            <person name="Song C."/>
            <person name="Liu Y."/>
        </authorList>
    </citation>
    <scope>NUCLEOTIDE SEQUENCE [LARGE SCALE GENOMIC DNA]</scope>
    <source>
        <strain evidence="9">HL-2020</strain>
        <tissue evidence="9">Leaf</tissue>
    </source>
</reference>
<evidence type="ECO:0008006" key="11">
    <source>
        <dbReference type="Google" id="ProtNLM"/>
    </source>
</evidence>
<comment type="caution">
    <text evidence="9">The sequence shown here is derived from an EMBL/GenBank/DDBJ whole genome shotgun (WGS) entry which is preliminary data.</text>
</comment>
<keyword evidence="6" id="KW-0325">Glycoprotein</keyword>
<keyword evidence="10" id="KW-1185">Reference proteome</keyword>
<feature type="transmembrane region" description="Helical" evidence="8">
    <location>
        <begin position="438"/>
        <end position="462"/>
    </location>
</feature>
<feature type="transmembrane region" description="Helical" evidence="8">
    <location>
        <begin position="326"/>
        <end position="344"/>
    </location>
</feature>
<dbReference type="GO" id="GO:0016020">
    <property type="term" value="C:membrane"/>
    <property type="evidence" value="ECO:0007669"/>
    <property type="project" value="UniProtKB-SubCell"/>
</dbReference>
<dbReference type="InterPro" id="IPR019395">
    <property type="entry name" value="Transmembrane_161A/B"/>
</dbReference>
<keyword evidence="4 8" id="KW-1133">Transmembrane helix</keyword>
<dbReference type="EMBL" id="JADFTS010000003">
    <property type="protein sequence ID" value="KAF9617567.1"/>
    <property type="molecule type" value="Genomic_DNA"/>
</dbReference>
<comment type="similarity">
    <text evidence="2">Belongs to the TMEM161 family.</text>
</comment>
<dbReference type="Proteomes" id="UP000631114">
    <property type="component" value="Unassembled WGS sequence"/>
</dbReference>
<feature type="transmembrane region" description="Helical" evidence="8">
    <location>
        <begin position="230"/>
        <end position="249"/>
    </location>
</feature>
<keyword evidence="3 8" id="KW-0812">Transmembrane</keyword>
<feature type="transmembrane region" description="Helical" evidence="8">
    <location>
        <begin position="126"/>
        <end position="145"/>
    </location>
</feature>
<evidence type="ECO:0000256" key="3">
    <source>
        <dbReference type="ARBA" id="ARBA00022692"/>
    </source>
</evidence>
<gene>
    <name evidence="9" type="ORF">IFM89_037379</name>
</gene>
<evidence type="ECO:0000256" key="8">
    <source>
        <dbReference type="SAM" id="Phobius"/>
    </source>
</evidence>
<comment type="subcellular location">
    <subcellularLocation>
        <location evidence="1">Membrane</location>
        <topology evidence="1">Multi-pass membrane protein</topology>
    </subcellularLocation>
</comment>
<dbReference type="PANTHER" id="PTHR13624">
    <property type="entry name" value="RE42071P"/>
    <property type="match status" value="1"/>
</dbReference>
<feature type="transmembrane region" description="Helical" evidence="8">
    <location>
        <begin position="22"/>
        <end position="41"/>
    </location>
</feature>
<evidence type="ECO:0000313" key="9">
    <source>
        <dbReference type="EMBL" id="KAF9617567.1"/>
    </source>
</evidence>
<sequence length="463" mass="53003">MIHNKPTTTMFINSLFYTYSNLILHSALSLTITLILTLLNIPVRFLEGLHTYIQPENLNNNNNNTQSGVRAAIRRPGTTESEEPKKRNHKSKDKFEFDENHAQIFRLQLTNDHLRSRICFTEYRDVFNYLFIAISSIVLHSFLNVSEGSGILINGSIFPILLVFIAVSKVVFTIFRVSFEKSASKRSEKQLSVLLGFLWFSLALVIIFVISPNVLDFEFDSVDGVGKIWIAIFAGLLSGFLFIPGVKSARSFWLGTDQLHWNLSIIPCGWFGRMLLYANVLLTVFSSLLWINPLVEDFINTKNVGTRNRVNDKFVGNFGLERPDFVMFRFWCLMGSGVLQIITLRPNLQMFLNEAVLSWYQRLHASKVPDLDFSRAKIFLHNYYLCLVVLQFLIPPALVLLFLGLSKVEGNLLDTFPFICSFVPCSAFVKEVALFMSWWIAFVWSIFTLSTLVVYRCGLLYVS</sequence>
<dbReference type="AlphaFoldDB" id="A0A835IJL0"/>
<feature type="transmembrane region" description="Helical" evidence="8">
    <location>
        <begin position="383"/>
        <end position="405"/>
    </location>
</feature>
<evidence type="ECO:0000256" key="2">
    <source>
        <dbReference type="ARBA" id="ARBA00009706"/>
    </source>
</evidence>
<evidence type="ECO:0000256" key="1">
    <source>
        <dbReference type="ARBA" id="ARBA00004141"/>
    </source>
</evidence>
<feature type="region of interest" description="Disordered" evidence="7">
    <location>
        <begin position="73"/>
        <end position="92"/>
    </location>
</feature>
<feature type="transmembrane region" description="Helical" evidence="8">
    <location>
        <begin position="157"/>
        <end position="179"/>
    </location>
</feature>
<feature type="transmembrane region" description="Helical" evidence="8">
    <location>
        <begin position="191"/>
        <end position="210"/>
    </location>
</feature>
<evidence type="ECO:0000256" key="7">
    <source>
        <dbReference type="SAM" id="MobiDB-lite"/>
    </source>
</evidence>
<evidence type="ECO:0000313" key="10">
    <source>
        <dbReference type="Proteomes" id="UP000631114"/>
    </source>
</evidence>
<organism evidence="9 10">
    <name type="scientific">Coptis chinensis</name>
    <dbReference type="NCBI Taxonomy" id="261450"/>
    <lineage>
        <taxon>Eukaryota</taxon>
        <taxon>Viridiplantae</taxon>
        <taxon>Streptophyta</taxon>
        <taxon>Embryophyta</taxon>
        <taxon>Tracheophyta</taxon>
        <taxon>Spermatophyta</taxon>
        <taxon>Magnoliopsida</taxon>
        <taxon>Ranunculales</taxon>
        <taxon>Ranunculaceae</taxon>
        <taxon>Coptidoideae</taxon>
        <taxon>Coptis</taxon>
    </lineage>
</organism>
<dbReference type="OrthoDB" id="784140at2759"/>
<evidence type="ECO:0000256" key="4">
    <source>
        <dbReference type="ARBA" id="ARBA00022989"/>
    </source>
</evidence>
<protein>
    <recommendedName>
        <fullName evidence="11">Transmembrane protein</fullName>
    </recommendedName>
</protein>
<feature type="transmembrane region" description="Helical" evidence="8">
    <location>
        <begin position="270"/>
        <end position="291"/>
    </location>
</feature>
<evidence type="ECO:0000256" key="5">
    <source>
        <dbReference type="ARBA" id="ARBA00023136"/>
    </source>
</evidence>
<name>A0A835IJL0_9MAGN</name>
<evidence type="ECO:0000256" key="6">
    <source>
        <dbReference type="ARBA" id="ARBA00023180"/>
    </source>
</evidence>
<dbReference type="Pfam" id="PF10268">
    <property type="entry name" value="Tmemb_161AB"/>
    <property type="match status" value="1"/>
</dbReference>
<keyword evidence="5 8" id="KW-0472">Membrane</keyword>
<accession>A0A835IJL0</accession>
<proteinExistence type="inferred from homology"/>
<dbReference type="PANTHER" id="PTHR13624:SF6">
    <property type="entry name" value="EMEI"/>
    <property type="match status" value="1"/>
</dbReference>